<dbReference type="AlphaFoldDB" id="A0A284VPH0"/>
<dbReference type="EMBL" id="FZMP01000168">
    <property type="protein sequence ID" value="SNQ61190.1"/>
    <property type="molecule type" value="Genomic_DNA"/>
</dbReference>
<feature type="region of interest" description="Disordered" evidence="1">
    <location>
        <begin position="89"/>
        <end position="108"/>
    </location>
</feature>
<proteinExistence type="predicted"/>
<dbReference type="RefSeq" id="WP_096205872.1">
    <property type="nucleotide sequence ID" value="NZ_FZMP01000168.1"/>
</dbReference>
<evidence type="ECO:0000256" key="1">
    <source>
        <dbReference type="SAM" id="MobiDB-lite"/>
    </source>
</evidence>
<reference evidence="3" key="1">
    <citation type="submission" date="2017-06" db="EMBL/GenBank/DDBJ databases">
        <authorList>
            <person name="Cremers G."/>
        </authorList>
    </citation>
    <scope>NUCLEOTIDE SEQUENCE [LARGE SCALE GENOMIC DNA]</scope>
</reference>
<protein>
    <submittedName>
        <fullName evidence="2">Uncharacterized protein</fullName>
    </submittedName>
</protein>
<dbReference type="Proteomes" id="UP000218615">
    <property type="component" value="Unassembled WGS sequence"/>
</dbReference>
<organism evidence="2 3">
    <name type="scientific">Candidatus Methanoperedens nitratireducens</name>
    <dbReference type="NCBI Taxonomy" id="1392998"/>
    <lineage>
        <taxon>Archaea</taxon>
        <taxon>Methanobacteriati</taxon>
        <taxon>Methanobacteriota</taxon>
        <taxon>Stenosarchaea group</taxon>
        <taxon>Methanomicrobia</taxon>
        <taxon>Methanosarcinales</taxon>
        <taxon>ANME-2 cluster</taxon>
        <taxon>Candidatus Methanoperedentaceae</taxon>
        <taxon>Candidatus Methanoperedens</taxon>
    </lineage>
</organism>
<dbReference type="OrthoDB" id="69486at2157"/>
<evidence type="ECO:0000313" key="3">
    <source>
        <dbReference type="Proteomes" id="UP000218615"/>
    </source>
</evidence>
<name>A0A284VPH0_9EURY</name>
<evidence type="ECO:0000313" key="2">
    <source>
        <dbReference type="EMBL" id="SNQ61190.1"/>
    </source>
</evidence>
<feature type="compositionally biased region" description="Basic and acidic residues" evidence="1">
    <location>
        <begin position="92"/>
        <end position="108"/>
    </location>
</feature>
<gene>
    <name evidence="2" type="ORF">MNV_250007</name>
</gene>
<keyword evidence="3" id="KW-1185">Reference proteome</keyword>
<sequence length="108" mass="12781">MEEHIVEVCEKIGDRIGKYSYFTNDKGVLFGLRNSKNLTEFLENLNSAQFKMPNEKFSGRLEIPKEFLLSIDERNWRQYKSLITIFAKNPPPKKEAKDEHEEIKTRED</sequence>
<accession>A0A284VPH0</accession>